<keyword evidence="2" id="KW-1185">Reference proteome</keyword>
<name>A0ACB7X418_9ERIC</name>
<gene>
    <name evidence="1" type="ORF">Vadar_026091</name>
</gene>
<dbReference type="EMBL" id="CM037152">
    <property type="protein sequence ID" value="KAH7835431.1"/>
    <property type="molecule type" value="Genomic_DNA"/>
</dbReference>
<proteinExistence type="predicted"/>
<reference evidence="1 2" key="1">
    <citation type="journal article" date="2021" name="Hortic Res">
        <title>High-quality reference genome and annotation aids understanding of berry development for evergreen blueberry (Vaccinium darrowii).</title>
        <authorList>
            <person name="Yu J."/>
            <person name="Hulse-Kemp A.M."/>
            <person name="Babiker E."/>
            <person name="Staton M."/>
        </authorList>
    </citation>
    <scope>NUCLEOTIDE SEQUENCE [LARGE SCALE GENOMIC DNA]</scope>
    <source>
        <strain evidence="2">cv. NJ 8807/NJ 8810</strain>
        <tissue evidence="1">Young leaf</tissue>
    </source>
</reference>
<accession>A0ACB7X418</accession>
<comment type="caution">
    <text evidence="1">The sequence shown here is derived from an EMBL/GenBank/DDBJ whole genome shotgun (WGS) entry which is preliminary data.</text>
</comment>
<evidence type="ECO:0000313" key="1">
    <source>
        <dbReference type="EMBL" id="KAH7835431.1"/>
    </source>
</evidence>
<dbReference type="Proteomes" id="UP000828048">
    <property type="component" value="Chromosome 2"/>
</dbReference>
<protein>
    <submittedName>
        <fullName evidence="1">Uncharacterized protein</fullName>
    </submittedName>
</protein>
<sequence length="72" mass="7957">MSQQAPSGNASWCSLDTENFCLGKPGTSELIFAFGNDGHIPTFKGVWSIDVGWASTWVKIVNEWFAATVYRK</sequence>
<organism evidence="1 2">
    <name type="scientific">Vaccinium darrowii</name>
    <dbReference type="NCBI Taxonomy" id="229202"/>
    <lineage>
        <taxon>Eukaryota</taxon>
        <taxon>Viridiplantae</taxon>
        <taxon>Streptophyta</taxon>
        <taxon>Embryophyta</taxon>
        <taxon>Tracheophyta</taxon>
        <taxon>Spermatophyta</taxon>
        <taxon>Magnoliopsida</taxon>
        <taxon>eudicotyledons</taxon>
        <taxon>Gunneridae</taxon>
        <taxon>Pentapetalae</taxon>
        <taxon>asterids</taxon>
        <taxon>Ericales</taxon>
        <taxon>Ericaceae</taxon>
        <taxon>Vaccinioideae</taxon>
        <taxon>Vaccinieae</taxon>
        <taxon>Vaccinium</taxon>
    </lineage>
</organism>
<evidence type="ECO:0000313" key="2">
    <source>
        <dbReference type="Proteomes" id="UP000828048"/>
    </source>
</evidence>